<evidence type="ECO:0000313" key="5">
    <source>
        <dbReference type="Proteomes" id="UP001165060"/>
    </source>
</evidence>
<feature type="transmembrane region" description="Helical" evidence="2">
    <location>
        <begin position="576"/>
        <end position="596"/>
    </location>
</feature>
<name>A0ABQ6MDX0_9STRA</name>
<evidence type="ECO:0000259" key="3">
    <source>
        <dbReference type="PROSITE" id="PS50848"/>
    </source>
</evidence>
<dbReference type="InterPro" id="IPR051213">
    <property type="entry name" value="START_lipid_transfer"/>
</dbReference>
<feature type="transmembrane region" description="Helical" evidence="2">
    <location>
        <begin position="451"/>
        <end position="469"/>
    </location>
</feature>
<protein>
    <recommendedName>
        <fullName evidence="3">START domain-containing protein</fullName>
    </recommendedName>
</protein>
<feature type="transmembrane region" description="Helical" evidence="2">
    <location>
        <begin position="657"/>
        <end position="680"/>
    </location>
</feature>
<accession>A0ABQ6MDX0</accession>
<evidence type="ECO:0000256" key="2">
    <source>
        <dbReference type="SAM" id="Phobius"/>
    </source>
</evidence>
<reference evidence="4 5" key="1">
    <citation type="journal article" date="2023" name="Commun. Biol.">
        <title>Genome analysis of Parmales, the sister group of diatoms, reveals the evolutionary specialization of diatoms from phago-mixotrophs to photoautotrophs.</title>
        <authorList>
            <person name="Ban H."/>
            <person name="Sato S."/>
            <person name="Yoshikawa S."/>
            <person name="Yamada K."/>
            <person name="Nakamura Y."/>
            <person name="Ichinomiya M."/>
            <person name="Sato N."/>
            <person name="Blanc-Mathieu R."/>
            <person name="Endo H."/>
            <person name="Kuwata A."/>
            <person name="Ogata H."/>
        </authorList>
    </citation>
    <scope>NUCLEOTIDE SEQUENCE [LARGE SCALE GENOMIC DNA]</scope>
</reference>
<dbReference type="PROSITE" id="PS50848">
    <property type="entry name" value="START"/>
    <property type="match status" value="1"/>
</dbReference>
<dbReference type="CDD" id="cd00177">
    <property type="entry name" value="START"/>
    <property type="match status" value="1"/>
</dbReference>
<gene>
    <name evidence="4" type="ORF">TeGR_g5832</name>
</gene>
<keyword evidence="2" id="KW-1133">Transmembrane helix</keyword>
<feature type="region of interest" description="Disordered" evidence="1">
    <location>
        <begin position="768"/>
        <end position="793"/>
    </location>
</feature>
<dbReference type="Pfam" id="PF01852">
    <property type="entry name" value="START"/>
    <property type="match status" value="1"/>
</dbReference>
<dbReference type="PANTHER" id="PTHR19308">
    <property type="entry name" value="PHOSPHATIDYLCHOLINE TRANSFER PROTEIN"/>
    <property type="match status" value="1"/>
</dbReference>
<dbReference type="InterPro" id="IPR023393">
    <property type="entry name" value="START-like_dom_sf"/>
</dbReference>
<dbReference type="PANTHER" id="PTHR19308:SF14">
    <property type="entry name" value="START DOMAIN-CONTAINING PROTEIN"/>
    <property type="match status" value="1"/>
</dbReference>
<comment type="caution">
    <text evidence="4">The sequence shown here is derived from an EMBL/GenBank/DDBJ whole genome shotgun (WGS) entry which is preliminary data.</text>
</comment>
<evidence type="ECO:0000313" key="4">
    <source>
        <dbReference type="EMBL" id="GMI24568.1"/>
    </source>
</evidence>
<dbReference type="Proteomes" id="UP001165060">
    <property type="component" value="Unassembled WGS sequence"/>
</dbReference>
<organism evidence="4 5">
    <name type="scientific">Tetraparma gracilis</name>
    <dbReference type="NCBI Taxonomy" id="2962635"/>
    <lineage>
        <taxon>Eukaryota</taxon>
        <taxon>Sar</taxon>
        <taxon>Stramenopiles</taxon>
        <taxon>Ochrophyta</taxon>
        <taxon>Bolidophyceae</taxon>
        <taxon>Parmales</taxon>
        <taxon>Triparmaceae</taxon>
        <taxon>Tetraparma</taxon>
    </lineage>
</organism>
<feature type="domain" description="START" evidence="3">
    <location>
        <begin position="96"/>
        <end position="173"/>
    </location>
</feature>
<dbReference type="InterPro" id="IPR002913">
    <property type="entry name" value="START_lipid-bd_dom"/>
</dbReference>
<evidence type="ECO:0000256" key="1">
    <source>
        <dbReference type="SAM" id="MobiDB-lite"/>
    </source>
</evidence>
<feature type="transmembrane region" description="Helical" evidence="2">
    <location>
        <begin position="476"/>
        <end position="496"/>
    </location>
</feature>
<keyword evidence="2" id="KW-0812">Transmembrane</keyword>
<dbReference type="SUPFAM" id="SSF55961">
    <property type="entry name" value="Bet v1-like"/>
    <property type="match status" value="1"/>
</dbReference>
<dbReference type="EMBL" id="BRYB01004029">
    <property type="protein sequence ID" value="GMI24568.1"/>
    <property type="molecule type" value="Genomic_DNA"/>
</dbReference>
<proteinExistence type="predicted"/>
<feature type="transmembrane region" description="Helical" evidence="2">
    <location>
        <begin position="617"/>
        <end position="637"/>
    </location>
</feature>
<keyword evidence="5" id="KW-1185">Reference proteome</keyword>
<dbReference type="Gene3D" id="3.30.530.20">
    <property type="match status" value="1"/>
</dbReference>
<sequence length="793" mass="87136">MEASAEQNADQRPIKTPSVLDNAYMVTSKDGSVSTVRALGTIRASADKVAAQLFNFLDTMYINLTDTATRKLLGQPNDRHIIVHIQEPAPSPFRDRDFVLCMVYTPISATEHFIAAIDVEHEEAPVQSGVVRASLLRSLRILQIAPGVCRLTITSQMDVRGSVPRKVNNTFVAPMLSVAALSTVRLFMHVKDPAAMEAADAKVLGQLLVLDMNEVRGKSDAQQLEGKLGTFVDRTAALRSVQDEFPWFETLLLEALRNRLRLQKGSSKALADFKEEDARKAGRAFANALVANVTPVAAVDEWVMTYPALGELELRFPFVRPMMNAVASEILAQVPWGVKFRAYLGAGVSVVDGASDAYMVKKFYEMGNTGAAEGLLAMVGGNLAMQMLNVYTANEGLKKDKGRTMLRELLYVVTFVRPGVDAHRVASGAEQLPGAATTPLQEMLFTKGCELVFEAIPGLVLQLAALLVAEEKNTSAIISIFISAASTALTSTTLFWDHDTDPFERKRGAEWIGIIPDVGRGSAFAVAFMMITLQVFAKAAATALLAVTNKSWLLGYFAVDHALHLVYRLMRQDLPIMTPMPATLTYLVSPIVRIVFKTINDFTGSPVFRLPLLLGGAYWLFSLIASQASVFFCVHLYNEYAEAPSDDVDKIEANALWAGAGGLAAAWLCAFAYFAFWVAVPEYRHTLWSWHAGRFSRDDFLKIESDEGKFGLFDVNLLLWESENGEDMKAWTAENWARWKAEKPAWFVVEKVPDQFIPAAELAQLGHNRKRRGSAAGSVRESFREGAGEGAAE</sequence>
<keyword evidence="2" id="KW-0472">Membrane</keyword>